<dbReference type="RefSeq" id="WP_208297827.1">
    <property type="nucleotide sequence ID" value="NZ_SOCP01000013.1"/>
</dbReference>
<keyword evidence="2" id="KW-0808">Transferase</keyword>
<dbReference type="InterPro" id="IPR036388">
    <property type="entry name" value="WH-like_DNA-bd_sf"/>
</dbReference>
<dbReference type="Gene3D" id="3.30.420.40">
    <property type="match status" value="2"/>
</dbReference>
<dbReference type="PANTHER" id="PTHR18964">
    <property type="entry name" value="ROK (REPRESSOR, ORF, KINASE) FAMILY"/>
    <property type="match status" value="1"/>
</dbReference>
<dbReference type="EMBL" id="SOCP01000013">
    <property type="protein sequence ID" value="TDV44808.1"/>
    <property type="molecule type" value="Genomic_DNA"/>
</dbReference>
<keyword evidence="3" id="KW-1185">Reference proteome</keyword>
<dbReference type="Proteomes" id="UP000294927">
    <property type="component" value="Unassembled WGS sequence"/>
</dbReference>
<evidence type="ECO:0000256" key="1">
    <source>
        <dbReference type="ARBA" id="ARBA00006479"/>
    </source>
</evidence>
<accession>A0A4R7V5Q2</accession>
<protein>
    <submittedName>
        <fullName evidence="2">Putative NBD/HSP70 family sugar kinase</fullName>
    </submittedName>
</protein>
<dbReference type="SUPFAM" id="SSF53067">
    <property type="entry name" value="Actin-like ATPase domain"/>
    <property type="match status" value="1"/>
</dbReference>
<dbReference type="SUPFAM" id="SSF46785">
    <property type="entry name" value="Winged helix' DNA-binding domain"/>
    <property type="match status" value="1"/>
</dbReference>
<dbReference type="AlphaFoldDB" id="A0A4R7V5Q2"/>
<keyword evidence="2" id="KW-0418">Kinase</keyword>
<organism evidence="2 3">
    <name type="scientific">Actinophytocola oryzae</name>
    <dbReference type="NCBI Taxonomy" id="502181"/>
    <lineage>
        <taxon>Bacteria</taxon>
        <taxon>Bacillati</taxon>
        <taxon>Actinomycetota</taxon>
        <taxon>Actinomycetes</taxon>
        <taxon>Pseudonocardiales</taxon>
        <taxon>Pseudonocardiaceae</taxon>
    </lineage>
</organism>
<reference evidence="2 3" key="1">
    <citation type="submission" date="2019-03" db="EMBL/GenBank/DDBJ databases">
        <title>Genomic Encyclopedia of Archaeal and Bacterial Type Strains, Phase II (KMG-II): from individual species to whole genera.</title>
        <authorList>
            <person name="Goeker M."/>
        </authorList>
    </citation>
    <scope>NUCLEOTIDE SEQUENCE [LARGE SCALE GENOMIC DNA]</scope>
    <source>
        <strain evidence="2 3">DSM 45499</strain>
    </source>
</reference>
<dbReference type="InterPro" id="IPR036390">
    <property type="entry name" value="WH_DNA-bd_sf"/>
</dbReference>
<dbReference type="Pfam" id="PF00480">
    <property type="entry name" value="ROK"/>
    <property type="match status" value="1"/>
</dbReference>
<dbReference type="InterPro" id="IPR043129">
    <property type="entry name" value="ATPase_NBD"/>
</dbReference>
<dbReference type="InterPro" id="IPR000600">
    <property type="entry name" value="ROK"/>
</dbReference>
<name>A0A4R7V5Q2_9PSEU</name>
<dbReference type="GO" id="GO:0016301">
    <property type="term" value="F:kinase activity"/>
    <property type="evidence" value="ECO:0007669"/>
    <property type="project" value="UniProtKB-KW"/>
</dbReference>
<comment type="similarity">
    <text evidence="1">Belongs to the ROK (NagC/XylR) family.</text>
</comment>
<dbReference type="PANTHER" id="PTHR18964:SF173">
    <property type="entry name" value="GLUCOKINASE"/>
    <property type="match status" value="1"/>
</dbReference>
<gene>
    <name evidence="2" type="ORF">CLV71_11366</name>
</gene>
<sequence length="385" mass="40077">MSTPSRGVAPDSPGAVLQLIRSGEVSSRARLAKHLGVSASTAGLRVQALIDHGYVRETADGQPQGGRRPRRLALRQDFGEVVAVDLGSHHATVARFDMSGTLVTHLTKDVRIAEGPDEVLGWVHAMLADSPARLRGVTIGVPGPVDARTGRVVSPSRMPGWNRVRVASEMTRYGPPATVLVDNDANLMALGEHSAEPVDHMVFVKAGAGIGCGVIASGRLHRGSAGAAGDISHLPVPGREDVECSCGRNGCLEAVASGAALVRDLNAAGVTVGSPAEVVALAGDAEPTATRLLREAGRATGELLATVVNFFNPDALVIGGQLGRAEPFVASVRAAVFERCLPMATERLQVRASRTGYLAGVTGGARLVIEHLLDPERVNEAIEKS</sequence>
<proteinExistence type="inferred from homology"/>
<evidence type="ECO:0000313" key="2">
    <source>
        <dbReference type="EMBL" id="TDV44808.1"/>
    </source>
</evidence>
<comment type="caution">
    <text evidence="2">The sequence shown here is derived from an EMBL/GenBank/DDBJ whole genome shotgun (WGS) entry which is preliminary data.</text>
</comment>
<evidence type="ECO:0000313" key="3">
    <source>
        <dbReference type="Proteomes" id="UP000294927"/>
    </source>
</evidence>
<dbReference type="Gene3D" id="1.10.10.10">
    <property type="entry name" value="Winged helix-like DNA-binding domain superfamily/Winged helix DNA-binding domain"/>
    <property type="match status" value="1"/>
</dbReference>